<proteinExistence type="predicted"/>
<keyword evidence="2" id="KW-1185">Reference proteome</keyword>
<name>A0ABR2E2J7_9ROSI</name>
<evidence type="ECO:0000313" key="1">
    <source>
        <dbReference type="EMBL" id="KAK8551398.1"/>
    </source>
</evidence>
<dbReference type="EMBL" id="JBBPBM010000020">
    <property type="protein sequence ID" value="KAK8551398.1"/>
    <property type="molecule type" value="Genomic_DNA"/>
</dbReference>
<sequence>MCDIHNANTLGFQISSSLLSLPLPISLDFFCSFFCPKNLSTLALLELNGDMTKEKSAGNPSFFFVKLFVRSQSKISSKVTDLFRTDANFFKAAVEDLQICCVALDSIKHIVFTSRLSENSTPVPTTTNQRCSKVSCKKEKKRKAFNLTVKQKKRVSFSDSRTAIFQAVLLKALKLQKA</sequence>
<protein>
    <submittedName>
        <fullName evidence="1">Uncharacterized protein</fullName>
    </submittedName>
</protein>
<organism evidence="1 2">
    <name type="scientific">Hibiscus sabdariffa</name>
    <name type="common">roselle</name>
    <dbReference type="NCBI Taxonomy" id="183260"/>
    <lineage>
        <taxon>Eukaryota</taxon>
        <taxon>Viridiplantae</taxon>
        <taxon>Streptophyta</taxon>
        <taxon>Embryophyta</taxon>
        <taxon>Tracheophyta</taxon>
        <taxon>Spermatophyta</taxon>
        <taxon>Magnoliopsida</taxon>
        <taxon>eudicotyledons</taxon>
        <taxon>Gunneridae</taxon>
        <taxon>Pentapetalae</taxon>
        <taxon>rosids</taxon>
        <taxon>malvids</taxon>
        <taxon>Malvales</taxon>
        <taxon>Malvaceae</taxon>
        <taxon>Malvoideae</taxon>
        <taxon>Hibiscus</taxon>
    </lineage>
</organism>
<dbReference type="Proteomes" id="UP001472677">
    <property type="component" value="Unassembled WGS sequence"/>
</dbReference>
<accession>A0ABR2E2J7</accession>
<comment type="caution">
    <text evidence="1">The sequence shown here is derived from an EMBL/GenBank/DDBJ whole genome shotgun (WGS) entry which is preliminary data.</text>
</comment>
<reference evidence="1 2" key="1">
    <citation type="journal article" date="2024" name="G3 (Bethesda)">
        <title>Genome assembly of Hibiscus sabdariffa L. provides insights into metabolisms of medicinal natural products.</title>
        <authorList>
            <person name="Kim T."/>
        </authorList>
    </citation>
    <scope>NUCLEOTIDE SEQUENCE [LARGE SCALE GENOMIC DNA]</scope>
    <source>
        <strain evidence="1">TK-2024</strain>
        <tissue evidence="1">Old leaves</tissue>
    </source>
</reference>
<evidence type="ECO:0000313" key="2">
    <source>
        <dbReference type="Proteomes" id="UP001472677"/>
    </source>
</evidence>
<gene>
    <name evidence="1" type="ORF">V6N12_040041</name>
</gene>